<accession>X1R6N2</accession>
<evidence type="ECO:0008006" key="9">
    <source>
        <dbReference type="Google" id="ProtNLM"/>
    </source>
</evidence>
<dbReference type="SUPFAM" id="SSF51735">
    <property type="entry name" value="NAD(P)-binding Rossmann-fold domains"/>
    <property type="match status" value="1"/>
</dbReference>
<keyword evidence="2" id="KW-0313">Glucose metabolism</keyword>
<name>X1R6N2_9ZZZZ</name>
<evidence type="ECO:0000313" key="8">
    <source>
        <dbReference type="EMBL" id="GAI76208.1"/>
    </source>
</evidence>
<dbReference type="AlphaFoldDB" id="X1R6N2"/>
<dbReference type="GO" id="GO:0050661">
    <property type="term" value="F:NADP binding"/>
    <property type="evidence" value="ECO:0007669"/>
    <property type="project" value="InterPro"/>
</dbReference>
<organism evidence="8">
    <name type="scientific">marine sediment metagenome</name>
    <dbReference type="NCBI Taxonomy" id="412755"/>
    <lineage>
        <taxon>unclassified sequences</taxon>
        <taxon>metagenomes</taxon>
        <taxon>ecological metagenomes</taxon>
    </lineage>
</organism>
<dbReference type="InterPro" id="IPR036291">
    <property type="entry name" value="NAD(P)-bd_dom_sf"/>
</dbReference>
<dbReference type="InterPro" id="IPR022674">
    <property type="entry name" value="G6P_DH_NAD-bd"/>
</dbReference>
<feature type="non-terminal residue" evidence="8">
    <location>
        <position position="1"/>
    </location>
</feature>
<dbReference type="PANTHER" id="PTHR23429">
    <property type="entry name" value="GLUCOSE-6-PHOSPHATE 1-DEHYDROGENASE G6PD"/>
    <property type="match status" value="1"/>
</dbReference>
<evidence type="ECO:0000256" key="4">
    <source>
        <dbReference type="ARBA" id="ARBA00023002"/>
    </source>
</evidence>
<comment type="pathway">
    <text evidence="1">Carbohydrate degradation; pentose phosphate pathway; D-ribulose 5-phosphate from D-glucose 6-phosphate (oxidative stage): step 1/3.</text>
</comment>
<keyword evidence="3" id="KW-0521">NADP</keyword>
<dbReference type="HAMAP" id="MF_00966">
    <property type="entry name" value="G6PD"/>
    <property type="match status" value="1"/>
</dbReference>
<dbReference type="InterPro" id="IPR001282">
    <property type="entry name" value="G6P_DH"/>
</dbReference>
<evidence type="ECO:0000256" key="2">
    <source>
        <dbReference type="ARBA" id="ARBA00022526"/>
    </source>
</evidence>
<feature type="domain" description="Glucose-6-phosphate dehydrogenase NAD-binding" evidence="6">
    <location>
        <begin position="1"/>
        <end position="77"/>
    </location>
</feature>
<dbReference type="GO" id="GO:0005829">
    <property type="term" value="C:cytosol"/>
    <property type="evidence" value="ECO:0007669"/>
    <property type="project" value="TreeGrafter"/>
</dbReference>
<dbReference type="SUPFAM" id="SSF55347">
    <property type="entry name" value="Glyceraldehyde-3-phosphate dehydrogenase-like, C-terminal domain"/>
    <property type="match status" value="1"/>
</dbReference>
<sequence>NIIYYLAIPPKVVIPVVEQLNKFNLCKGTFHSKVIIEKPFGRDRKTARKLNKLVLKAFEEEQVYRIDHYLGKDTVQNIFFFRLSNTIFEPLWNRNYISQVQITVAEDIGIEGRGKFYEQTGVVRDMVQNHVMQLIALVAIEPPVGFEPDYVRDEKVKVFHSIRMMDEKYLESYMIRGQYGPGKIKNYSVAGYRQEEYVSPDSNTPTFFFGKFYIDNWRWANVPFYVRTGKRLPRTLTEIYIQFKFPPLQLLGRSAQKMEPNAIRIGIQPDEEISLHLNVKQPGINNQLVWVKLLFNYEETFKKKQRPAYERLIMDCMKGDLTLFARQDGVEAMWSIVDPIIQWWESHSPKDFPNYPAGTWGPPEAALLLEREGQKCRYKDIL</sequence>
<keyword evidence="4" id="KW-0560">Oxidoreductase</keyword>
<feature type="domain" description="Glucose-6-phosphate dehydrogenase C-terminal" evidence="7">
    <location>
        <begin position="80"/>
        <end position="375"/>
    </location>
</feature>
<evidence type="ECO:0000259" key="7">
    <source>
        <dbReference type="Pfam" id="PF02781"/>
    </source>
</evidence>
<evidence type="ECO:0000256" key="5">
    <source>
        <dbReference type="ARBA" id="ARBA00023277"/>
    </source>
</evidence>
<dbReference type="NCBIfam" id="TIGR00871">
    <property type="entry name" value="zwf"/>
    <property type="match status" value="1"/>
</dbReference>
<proteinExistence type="inferred from homology"/>
<reference evidence="8" key="1">
    <citation type="journal article" date="2014" name="Front. Microbiol.">
        <title>High frequency of phylogenetically diverse reductive dehalogenase-homologous genes in deep subseafloor sedimentary metagenomes.</title>
        <authorList>
            <person name="Kawai M."/>
            <person name="Futagami T."/>
            <person name="Toyoda A."/>
            <person name="Takaki Y."/>
            <person name="Nishi S."/>
            <person name="Hori S."/>
            <person name="Arai W."/>
            <person name="Tsubouchi T."/>
            <person name="Morono Y."/>
            <person name="Uchiyama I."/>
            <person name="Ito T."/>
            <person name="Fujiyama A."/>
            <person name="Inagaki F."/>
            <person name="Takami H."/>
        </authorList>
    </citation>
    <scope>NUCLEOTIDE SEQUENCE</scope>
    <source>
        <strain evidence="8">Expedition CK06-06</strain>
    </source>
</reference>
<dbReference type="InterPro" id="IPR022675">
    <property type="entry name" value="G6P_DH_C"/>
</dbReference>
<dbReference type="GO" id="GO:0006006">
    <property type="term" value="P:glucose metabolic process"/>
    <property type="evidence" value="ECO:0007669"/>
    <property type="project" value="UniProtKB-KW"/>
</dbReference>
<dbReference type="Gene3D" id="3.40.50.720">
    <property type="entry name" value="NAD(P)-binding Rossmann-like Domain"/>
    <property type="match status" value="1"/>
</dbReference>
<dbReference type="Pfam" id="PF02781">
    <property type="entry name" value="G6PD_C"/>
    <property type="match status" value="1"/>
</dbReference>
<dbReference type="PRINTS" id="PR00079">
    <property type="entry name" value="G6PDHDRGNASE"/>
</dbReference>
<evidence type="ECO:0000259" key="6">
    <source>
        <dbReference type="Pfam" id="PF00479"/>
    </source>
</evidence>
<evidence type="ECO:0000256" key="3">
    <source>
        <dbReference type="ARBA" id="ARBA00022857"/>
    </source>
</evidence>
<dbReference type="PANTHER" id="PTHR23429:SF0">
    <property type="entry name" value="GLUCOSE-6-PHOSPHATE 1-DEHYDROGENASE"/>
    <property type="match status" value="1"/>
</dbReference>
<protein>
    <recommendedName>
        <fullName evidence="9">Glucose-6-phosphate dehydrogenase C-terminal domain-containing protein</fullName>
    </recommendedName>
</protein>
<dbReference type="GO" id="GO:0004345">
    <property type="term" value="F:glucose-6-phosphate dehydrogenase activity"/>
    <property type="evidence" value="ECO:0007669"/>
    <property type="project" value="InterPro"/>
</dbReference>
<dbReference type="EMBL" id="BARW01006462">
    <property type="protein sequence ID" value="GAI76208.1"/>
    <property type="molecule type" value="Genomic_DNA"/>
</dbReference>
<keyword evidence="5" id="KW-0119">Carbohydrate metabolism</keyword>
<gene>
    <name evidence="8" type="ORF">S12H4_13574</name>
</gene>
<evidence type="ECO:0000256" key="1">
    <source>
        <dbReference type="ARBA" id="ARBA00004937"/>
    </source>
</evidence>
<comment type="caution">
    <text evidence="8">The sequence shown here is derived from an EMBL/GenBank/DDBJ whole genome shotgun (WGS) entry which is preliminary data.</text>
</comment>
<dbReference type="Pfam" id="PF00479">
    <property type="entry name" value="G6PD_N"/>
    <property type="match status" value="1"/>
</dbReference>
<dbReference type="GO" id="GO:0009051">
    <property type="term" value="P:pentose-phosphate shunt, oxidative branch"/>
    <property type="evidence" value="ECO:0007669"/>
    <property type="project" value="TreeGrafter"/>
</dbReference>
<dbReference type="Gene3D" id="3.30.360.10">
    <property type="entry name" value="Dihydrodipicolinate Reductase, domain 2"/>
    <property type="match status" value="1"/>
</dbReference>